<feature type="binding site" evidence="6">
    <location>
        <begin position="14"/>
        <end position="21"/>
    </location>
    <ligand>
        <name>ATP</name>
        <dbReference type="ChEBI" id="CHEBI:30616"/>
    </ligand>
</feature>
<dbReference type="GO" id="GO:0019634">
    <property type="term" value="P:organic phosphonate metabolic process"/>
    <property type="evidence" value="ECO:0007669"/>
    <property type="project" value="UniProtKB-UniRule"/>
</dbReference>
<dbReference type="GO" id="GO:0005524">
    <property type="term" value="F:ATP binding"/>
    <property type="evidence" value="ECO:0007669"/>
    <property type="project" value="UniProtKB-KW"/>
</dbReference>
<keyword evidence="4 6" id="KW-0547">Nucleotide-binding</keyword>
<dbReference type="InterPro" id="IPR012699">
    <property type="entry name" value="PhnN"/>
</dbReference>
<dbReference type="NCBIfam" id="TIGR02322">
    <property type="entry name" value="phosphon_PhnN"/>
    <property type="match status" value="1"/>
</dbReference>
<dbReference type="Proteomes" id="UP000295611">
    <property type="component" value="Unassembled WGS sequence"/>
</dbReference>
<comment type="catalytic activity">
    <reaction evidence="1 6">
        <text>alpha-D-ribose 1,5-bisphosphate + ATP = 5-phospho-alpha-D-ribose 1-diphosphate + ADP</text>
        <dbReference type="Rhea" id="RHEA:20109"/>
        <dbReference type="ChEBI" id="CHEBI:30616"/>
        <dbReference type="ChEBI" id="CHEBI:58017"/>
        <dbReference type="ChEBI" id="CHEBI:68688"/>
        <dbReference type="ChEBI" id="CHEBI:456216"/>
        <dbReference type="EC" id="2.7.4.23"/>
    </reaction>
</comment>
<gene>
    <name evidence="6" type="primary">phnN</name>
    <name evidence="8" type="ORF">DFP86_101375</name>
</gene>
<dbReference type="EC" id="2.7.4.23" evidence="6"/>
<comment type="function">
    <text evidence="6">Catalyzes the phosphorylation of ribose 1,5-bisphosphate to 5-phospho-D-ribosyl alpha-1-diphosphate (PRPP).</text>
</comment>
<dbReference type="InterPro" id="IPR008145">
    <property type="entry name" value="GK/Ca_channel_bsu"/>
</dbReference>
<accession>A0A4R7BDG6</accession>
<keyword evidence="9" id="KW-1185">Reference proteome</keyword>
<name>A0A4R7BDG6_9NEIS</name>
<keyword evidence="5 6" id="KW-0067">ATP-binding</keyword>
<dbReference type="InterPro" id="IPR027417">
    <property type="entry name" value="P-loop_NTPase"/>
</dbReference>
<evidence type="ECO:0000256" key="2">
    <source>
        <dbReference type="ARBA" id="ARBA00005069"/>
    </source>
</evidence>
<evidence type="ECO:0000259" key="7">
    <source>
        <dbReference type="SMART" id="SM00072"/>
    </source>
</evidence>
<evidence type="ECO:0000256" key="4">
    <source>
        <dbReference type="ARBA" id="ARBA00022741"/>
    </source>
</evidence>
<sequence>MAAETIGRLWYVIGPSGAGKDSLLAYARERLSGQARLVFAHRYITRPADAGGENHIALSEQEFQCRERHGCFALCWRRHALCYALGGEVETWLAQGLDVVVNGSRSTLAAAAAHFPTLTPLWVLASPAILSARLRARGRETPAAIERRLREAAGFVPPCGSLVVQNDGSLVEGGEALVALLQRPPPSGG</sequence>
<dbReference type="SMART" id="SM00072">
    <property type="entry name" value="GuKc"/>
    <property type="match status" value="1"/>
</dbReference>
<dbReference type="GO" id="GO:0033863">
    <property type="term" value="F:ribose 1,5-bisphosphate phosphokinase activity"/>
    <property type="evidence" value="ECO:0007669"/>
    <property type="project" value="UniProtKB-UniRule"/>
</dbReference>
<comment type="caution">
    <text evidence="8">The sequence shown here is derived from an EMBL/GenBank/DDBJ whole genome shotgun (WGS) entry which is preliminary data.</text>
</comment>
<evidence type="ECO:0000256" key="3">
    <source>
        <dbReference type="ARBA" id="ARBA00022679"/>
    </source>
</evidence>
<evidence type="ECO:0000256" key="6">
    <source>
        <dbReference type="HAMAP-Rule" id="MF_00836"/>
    </source>
</evidence>
<keyword evidence="8" id="KW-0418">Kinase</keyword>
<dbReference type="AlphaFoldDB" id="A0A4R7BDG6"/>
<reference evidence="8 9" key="1">
    <citation type="submission" date="2019-03" db="EMBL/GenBank/DDBJ databases">
        <title>Genomic Encyclopedia of Type Strains, Phase III (KMG-III): the genomes of soil and plant-associated and newly described type strains.</title>
        <authorList>
            <person name="Whitman W."/>
        </authorList>
    </citation>
    <scope>NUCLEOTIDE SEQUENCE [LARGE SCALE GENOMIC DNA]</scope>
    <source>
        <strain evidence="8 9">CECT 8976</strain>
    </source>
</reference>
<evidence type="ECO:0000313" key="8">
    <source>
        <dbReference type="EMBL" id="TDR82981.1"/>
    </source>
</evidence>
<keyword evidence="3 6" id="KW-0808">Transferase</keyword>
<organism evidence="8 9">
    <name type="scientific">Paludibacterium purpuratum</name>
    <dbReference type="NCBI Taxonomy" id="1144873"/>
    <lineage>
        <taxon>Bacteria</taxon>
        <taxon>Pseudomonadati</taxon>
        <taxon>Pseudomonadota</taxon>
        <taxon>Betaproteobacteria</taxon>
        <taxon>Neisseriales</taxon>
        <taxon>Chromobacteriaceae</taxon>
        <taxon>Paludibacterium</taxon>
    </lineage>
</organism>
<evidence type="ECO:0000256" key="1">
    <source>
        <dbReference type="ARBA" id="ARBA00000373"/>
    </source>
</evidence>
<dbReference type="Gene3D" id="3.40.50.300">
    <property type="entry name" value="P-loop containing nucleotide triphosphate hydrolases"/>
    <property type="match status" value="1"/>
</dbReference>
<dbReference type="HAMAP" id="MF_00836">
    <property type="entry name" value="PhnN"/>
    <property type="match status" value="1"/>
</dbReference>
<protein>
    <recommendedName>
        <fullName evidence="6">Ribose 1,5-bisphosphate phosphokinase PhnN</fullName>
        <ecNumber evidence="6">2.7.4.23</ecNumber>
    </recommendedName>
    <alternativeName>
        <fullName evidence="6">Ribose 1,5-bisphosphokinase</fullName>
    </alternativeName>
</protein>
<dbReference type="GO" id="GO:0006015">
    <property type="term" value="P:5-phosphoribose 1-diphosphate biosynthetic process"/>
    <property type="evidence" value="ECO:0007669"/>
    <property type="project" value="UniProtKB-UniRule"/>
</dbReference>
<proteinExistence type="inferred from homology"/>
<dbReference type="SUPFAM" id="SSF52540">
    <property type="entry name" value="P-loop containing nucleoside triphosphate hydrolases"/>
    <property type="match status" value="1"/>
</dbReference>
<evidence type="ECO:0000256" key="5">
    <source>
        <dbReference type="ARBA" id="ARBA00022840"/>
    </source>
</evidence>
<dbReference type="OrthoDB" id="341217at2"/>
<comment type="pathway">
    <text evidence="2 6">Metabolic intermediate biosynthesis; 5-phospho-alpha-D-ribose 1-diphosphate biosynthesis; 5-phospho-alpha-D-ribose 1-diphosphate from D-ribose 5-phosphate (route II): step 3/3.</text>
</comment>
<evidence type="ECO:0000313" key="9">
    <source>
        <dbReference type="Proteomes" id="UP000295611"/>
    </source>
</evidence>
<dbReference type="EMBL" id="SNZP01000001">
    <property type="protein sequence ID" value="TDR82981.1"/>
    <property type="molecule type" value="Genomic_DNA"/>
</dbReference>
<dbReference type="NCBIfam" id="NF007485">
    <property type="entry name" value="PRK10078.1"/>
    <property type="match status" value="1"/>
</dbReference>
<dbReference type="UniPathway" id="UPA00087">
    <property type="reaction ID" value="UER00175"/>
</dbReference>
<comment type="similarity">
    <text evidence="6">Belongs to the ribose 1,5-bisphosphokinase family.</text>
</comment>
<feature type="domain" description="Guanylate kinase/L-type calcium channel beta subunit" evidence="7">
    <location>
        <begin position="6"/>
        <end position="178"/>
    </location>
</feature>
<dbReference type="RefSeq" id="WP_133678294.1">
    <property type="nucleotide sequence ID" value="NZ_SNZP01000001.1"/>
</dbReference>